<evidence type="ECO:0000256" key="5">
    <source>
        <dbReference type="ARBA" id="ARBA00023014"/>
    </source>
</evidence>
<dbReference type="InterPro" id="IPR050584">
    <property type="entry name" value="Cholesterol_7-desaturase"/>
</dbReference>
<proteinExistence type="predicted"/>
<keyword evidence="7" id="KW-0808">Transferase</keyword>
<keyword evidence="1" id="KW-0001">2Fe-2S</keyword>
<gene>
    <name evidence="7" type="ORF">SAMN04487969_101730</name>
</gene>
<dbReference type="SUPFAM" id="SSF50022">
    <property type="entry name" value="ISP domain"/>
    <property type="match status" value="1"/>
</dbReference>
<feature type="domain" description="Rieske" evidence="6">
    <location>
        <begin position="38"/>
        <end position="140"/>
    </location>
</feature>
<accession>A0A1I1YVC8</accession>
<sequence>MTIMEQNTKTAAKKREESDLPRNCTFTPEDWHVLAQYWYPIAIASEIADKPVAVTLLDMKLVCYRSSDRVVVARDLCFHRGAPLSKGWVENGEIVCPYHGFRYNCEGKCTAVPAHPDSRISPKLKLITYPVVERYGLIWTSLMSLEENIPAFPGWDDPDYLNILPPSFDIAGSAGRQMEGFLDVSHFAYVHTETFGDRNNTEVPQYKVKREGQELLAEYWSTVSNYGKGQDNPAPDDFMWLREFRVFPPFAASLTVYFPDEGRLNILNCASPVSARYTRLFCPLSRNFDKNAPIQDTIDFNLKVFQEDAEMVEAQTPEDLPLDLQAEAHIPADRTSIAYRQLLTELGLGKTYTS</sequence>
<dbReference type="Pfam" id="PF00355">
    <property type="entry name" value="Rieske"/>
    <property type="match status" value="1"/>
</dbReference>
<evidence type="ECO:0000256" key="1">
    <source>
        <dbReference type="ARBA" id="ARBA00022714"/>
    </source>
</evidence>
<keyword evidence="8" id="KW-1185">Reference proteome</keyword>
<evidence type="ECO:0000256" key="2">
    <source>
        <dbReference type="ARBA" id="ARBA00022723"/>
    </source>
</evidence>
<reference evidence="8" key="1">
    <citation type="submission" date="2016-10" db="EMBL/GenBank/DDBJ databases">
        <authorList>
            <person name="Varghese N."/>
            <person name="Submissions S."/>
        </authorList>
    </citation>
    <scope>NUCLEOTIDE SEQUENCE [LARGE SCALE GENOMIC DNA]</scope>
    <source>
        <strain evidence="8">CGMCC 1.10223</strain>
    </source>
</reference>
<dbReference type="GO" id="GO:0008168">
    <property type="term" value="F:methyltransferase activity"/>
    <property type="evidence" value="ECO:0007669"/>
    <property type="project" value="UniProtKB-KW"/>
</dbReference>
<dbReference type="InterPro" id="IPR044043">
    <property type="entry name" value="VanA_C_cat"/>
</dbReference>
<keyword evidence="7" id="KW-0503">Monooxygenase</keyword>
<dbReference type="GO" id="GO:0032259">
    <property type="term" value="P:methylation"/>
    <property type="evidence" value="ECO:0007669"/>
    <property type="project" value="UniProtKB-KW"/>
</dbReference>
<dbReference type="PANTHER" id="PTHR21266:SF57">
    <property type="entry name" value="3-CHLOROBENZOATE-3,4-DIOXYGENASE"/>
    <property type="match status" value="1"/>
</dbReference>
<dbReference type="Gene3D" id="2.102.10.10">
    <property type="entry name" value="Rieske [2Fe-2S] iron-sulphur domain"/>
    <property type="match status" value="1"/>
</dbReference>
<dbReference type="InterPro" id="IPR036922">
    <property type="entry name" value="Rieske_2Fe-2S_sf"/>
</dbReference>
<dbReference type="InterPro" id="IPR015881">
    <property type="entry name" value="ARHD_Rieske_2Fe_2S"/>
</dbReference>
<keyword evidence="5" id="KW-0411">Iron-sulfur</keyword>
<name>A0A1I1YVC8_9BACL</name>
<evidence type="ECO:0000259" key="6">
    <source>
        <dbReference type="PROSITE" id="PS51296"/>
    </source>
</evidence>
<keyword evidence="4" id="KW-0408">Iron</keyword>
<dbReference type="GO" id="GO:0005506">
    <property type="term" value="F:iron ion binding"/>
    <property type="evidence" value="ECO:0007669"/>
    <property type="project" value="InterPro"/>
</dbReference>
<dbReference type="GO" id="GO:0016705">
    <property type="term" value="F:oxidoreductase activity, acting on paired donors, with incorporation or reduction of molecular oxygen"/>
    <property type="evidence" value="ECO:0007669"/>
    <property type="project" value="UniProtKB-ARBA"/>
</dbReference>
<evidence type="ECO:0000256" key="3">
    <source>
        <dbReference type="ARBA" id="ARBA00023002"/>
    </source>
</evidence>
<evidence type="ECO:0000313" key="7">
    <source>
        <dbReference type="EMBL" id="SFE22093.1"/>
    </source>
</evidence>
<dbReference type="GO" id="GO:0004497">
    <property type="term" value="F:monooxygenase activity"/>
    <property type="evidence" value="ECO:0007669"/>
    <property type="project" value="UniProtKB-KW"/>
</dbReference>
<keyword evidence="2" id="KW-0479">Metal-binding</keyword>
<dbReference type="SUPFAM" id="SSF55961">
    <property type="entry name" value="Bet v1-like"/>
    <property type="match status" value="1"/>
</dbReference>
<dbReference type="PROSITE" id="PS00570">
    <property type="entry name" value="RING_HYDROXYL_ALPHA"/>
    <property type="match status" value="1"/>
</dbReference>
<keyword evidence="3" id="KW-0560">Oxidoreductase</keyword>
<keyword evidence="7" id="KW-0489">Methyltransferase</keyword>
<dbReference type="Pfam" id="PF19112">
    <property type="entry name" value="VanA_C"/>
    <property type="match status" value="1"/>
</dbReference>
<dbReference type="PROSITE" id="PS51296">
    <property type="entry name" value="RIESKE"/>
    <property type="match status" value="1"/>
</dbReference>
<dbReference type="PANTHER" id="PTHR21266">
    <property type="entry name" value="IRON-SULFUR DOMAIN CONTAINING PROTEIN"/>
    <property type="match status" value="1"/>
</dbReference>
<dbReference type="Gene3D" id="3.90.380.10">
    <property type="entry name" value="Naphthalene 1,2-dioxygenase Alpha Subunit, Chain A, domain 1"/>
    <property type="match status" value="1"/>
</dbReference>
<dbReference type="EMBL" id="FONN01000001">
    <property type="protein sequence ID" value="SFE22093.1"/>
    <property type="molecule type" value="Genomic_DNA"/>
</dbReference>
<dbReference type="GO" id="GO:0051537">
    <property type="term" value="F:2 iron, 2 sulfur cluster binding"/>
    <property type="evidence" value="ECO:0007669"/>
    <property type="project" value="UniProtKB-KW"/>
</dbReference>
<organism evidence="7 8">
    <name type="scientific">Paenibacillus algorifonticola</name>
    <dbReference type="NCBI Taxonomy" id="684063"/>
    <lineage>
        <taxon>Bacteria</taxon>
        <taxon>Bacillati</taxon>
        <taxon>Bacillota</taxon>
        <taxon>Bacilli</taxon>
        <taxon>Bacillales</taxon>
        <taxon>Paenibacillaceae</taxon>
        <taxon>Paenibacillus</taxon>
    </lineage>
</organism>
<evidence type="ECO:0000313" key="8">
    <source>
        <dbReference type="Proteomes" id="UP000183410"/>
    </source>
</evidence>
<protein>
    <submittedName>
        <fullName evidence="7">Vanillate O-demethylase monooxygenase subunit</fullName>
    </submittedName>
</protein>
<dbReference type="AlphaFoldDB" id="A0A1I1YVC8"/>
<dbReference type="Proteomes" id="UP000183410">
    <property type="component" value="Unassembled WGS sequence"/>
</dbReference>
<dbReference type="InterPro" id="IPR017941">
    <property type="entry name" value="Rieske_2Fe-2S"/>
</dbReference>
<evidence type="ECO:0000256" key="4">
    <source>
        <dbReference type="ARBA" id="ARBA00023004"/>
    </source>
</evidence>